<dbReference type="Proteomes" id="UP000182517">
    <property type="component" value="Chromosome"/>
</dbReference>
<keyword evidence="6 7" id="KW-0472">Membrane</keyword>
<organism evidence="8 9">
    <name type="scientific">Syntrophotalea acetylenivorans</name>
    <dbReference type="NCBI Taxonomy" id="1842532"/>
    <lineage>
        <taxon>Bacteria</taxon>
        <taxon>Pseudomonadati</taxon>
        <taxon>Thermodesulfobacteriota</taxon>
        <taxon>Desulfuromonadia</taxon>
        <taxon>Desulfuromonadales</taxon>
        <taxon>Syntrophotaleaceae</taxon>
        <taxon>Syntrophotalea</taxon>
    </lineage>
</organism>
<keyword evidence="9" id="KW-1185">Reference proteome</keyword>
<dbReference type="STRING" id="1842532.A7E78_11665"/>
<evidence type="ECO:0000256" key="2">
    <source>
        <dbReference type="ARBA" id="ARBA00006386"/>
    </source>
</evidence>
<evidence type="ECO:0000256" key="4">
    <source>
        <dbReference type="ARBA" id="ARBA00022692"/>
    </source>
</evidence>
<evidence type="ECO:0000256" key="5">
    <source>
        <dbReference type="ARBA" id="ARBA00022989"/>
    </source>
</evidence>
<comment type="subcellular location">
    <subcellularLocation>
        <location evidence="1">Cell membrane</location>
        <topology evidence="1">Multi-pass membrane protein</topology>
    </subcellularLocation>
</comment>
<dbReference type="GO" id="GO:0005886">
    <property type="term" value="C:plasma membrane"/>
    <property type="evidence" value="ECO:0007669"/>
    <property type="project" value="UniProtKB-SubCell"/>
</dbReference>
<keyword evidence="3" id="KW-1003">Cell membrane</keyword>
<comment type="similarity">
    <text evidence="2">Belongs to the UPF0718 family.</text>
</comment>
<dbReference type="KEGG" id="pef:A7E78_11665"/>
<dbReference type="InterPro" id="IPR005524">
    <property type="entry name" value="DUF318"/>
</dbReference>
<gene>
    <name evidence="8" type="ORF">A7E78_11665</name>
</gene>
<keyword evidence="5 7" id="KW-1133">Transmembrane helix</keyword>
<reference evidence="8 9" key="1">
    <citation type="journal article" date="2017" name="Genome Announc.">
        <title>Complete Genome Sequences of Two Acetylene-Fermenting Pelobacter acetylenicus Strains.</title>
        <authorList>
            <person name="Sutton J.M."/>
            <person name="Baesman S.M."/>
            <person name="Fierst J.L."/>
            <person name="Poret-Peterson A.T."/>
            <person name="Oremland R.S."/>
            <person name="Dunlap D.S."/>
            <person name="Akob D.M."/>
        </authorList>
    </citation>
    <scope>NUCLEOTIDE SEQUENCE [LARGE SCALE GENOMIC DNA]</scope>
    <source>
        <strain evidence="8 9">SFB93</strain>
    </source>
</reference>
<feature type="transmembrane region" description="Helical" evidence="7">
    <location>
        <begin position="285"/>
        <end position="306"/>
    </location>
</feature>
<accession>A0A1L3GR95</accession>
<dbReference type="OrthoDB" id="9777774at2"/>
<protein>
    <submittedName>
        <fullName evidence="8">Permease</fullName>
    </submittedName>
</protein>
<dbReference type="AlphaFoldDB" id="A0A1L3GR95"/>
<dbReference type="PANTHER" id="PTHR34184:SF4">
    <property type="entry name" value="UPF0718 PROTEIN YCGR"/>
    <property type="match status" value="1"/>
</dbReference>
<evidence type="ECO:0000313" key="9">
    <source>
        <dbReference type="Proteomes" id="UP000182517"/>
    </source>
</evidence>
<feature type="transmembrane region" description="Helical" evidence="7">
    <location>
        <begin position="192"/>
        <end position="216"/>
    </location>
</feature>
<evidence type="ECO:0000256" key="6">
    <source>
        <dbReference type="ARBA" id="ARBA00023136"/>
    </source>
</evidence>
<keyword evidence="4 7" id="KW-0812">Transmembrane</keyword>
<dbReference type="PANTHER" id="PTHR34184">
    <property type="entry name" value="UPF0718 PROTEIN YCGR"/>
    <property type="match status" value="1"/>
</dbReference>
<feature type="transmembrane region" description="Helical" evidence="7">
    <location>
        <begin position="255"/>
        <end position="278"/>
    </location>
</feature>
<dbReference type="NCBIfam" id="NF033936">
    <property type="entry name" value="CuZnOut_SO0444"/>
    <property type="match status" value="1"/>
</dbReference>
<sequence>MFDMIIGILLASWRLLVEAAPFVLFGFFAAGLLKAFVPEDFVARHLGHSSVGSVIKASLFGVPLPLCSCGVIPAAVGLRKHGASNGASAAFLISTPETGVDSIAITYALLDPIMTVLRPLAAFFTATVTGLCINLLPADQATEEAIDEEEADSCCKSNCCEEHHHHPENLRQKLGAGLKFAFGDLLGDIGKWLLIGILISGIISFFVPETFFLRYLSGEYTSLLAMLLIGIPIYICASASTPIAAALVLKGLSPGAALVFLLAGPATNAATLTVIGRFWGKKVTVIYLAAIAGCSLFAGWLLNRIYAWTGASISDWVSKGEEHTDSPLAIFWTLLLLVLIVRSLWKNPGHH</sequence>
<feature type="transmembrane region" description="Helical" evidence="7">
    <location>
        <begin position="326"/>
        <end position="345"/>
    </location>
</feature>
<dbReference type="Pfam" id="PF03773">
    <property type="entry name" value="ArsP_1"/>
    <property type="match status" value="1"/>
</dbReference>
<dbReference type="RefSeq" id="WP_072284474.1">
    <property type="nucleotide sequence ID" value="NZ_CP015519.1"/>
</dbReference>
<evidence type="ECO:0000256" key="3">
    <source>
        <dbReference type="ARBA" id="ARBA00022475"/>
    </source>
</evidence>
<evidence type="ECO:0000256" key="7">
    <source>
        <dbReference type="SAM" id="Phobius"/>
    </source>
</evidence>
<evidence type="ECO:0000313" key="8">
    <source>
        <dbReference type="EMBL" id="APG28447.1"/>
    </source>
</evidence>
<name>A0A1L3GR95_9BACT</name>
<feature type="transmembrane region" description="Helical" evidence="7">
    <location>
        <begin position="223"/>
        <end position="249"/>
    </location>
</feature>
<proteinExistence type="inferred from homology"/>
<dbReference type="EMBL" id="CP015519">
    <property type="protein sequence ID" value="APG28447.1"/>
    <property type="molecule type" value="Genomic_DNA"/>
</dbReference>
<dbReference type="InterPro" id="IPR052923">
    <property type="entry name" value="UPF0718"/>
</dbReference>
<evidence type="ECO:0000256" key="1">
    <source>
        <dbReference type="ARBA" id="ARBA00004651"/>
    </source>
</evidence>